<dbReference type="Proteomes" id="UP000037843">
    <property type="component" value="Unassembled WGS sequence"/>
</dbReference>
<evidence type="ECO:0000313" key="1">
    <source>
        <dbReference type="EMBL" id="KPG14247.1"/>
    </source>
</evidence>
<protein>
    <recommendedName>
        <fullName evidence="4">Phage protein</fullName>
    </recommendedName>
</protein>
<evidence type="ECO:0008006" key="4">
    <source>
        <dbReference type="Google" id="ProtNLM"/>
    </source>
</evidence>
<reference evidence="2 3" key="1">
    <citation type="submission" date="2015-09" db="EMBL/GenBank/DDBJ databases">
        <title>Genome Sequences of Mycobacterium immunogenum Isolates, Recuperated from a Chloraminated Drinking Water Distribution System Simulator Subjected to Episodes of Nitrification.</title>
        <authorList>
            <person name="Gomez-Alvarez V."/>
            <person name="Revetta R.P."/>
        </authorList>
    </citation>
    <scope>NUCLEOTIDE SEQUENCE [LARGE SCALE GENOMIC DNA]</scope>
    <source>
        <strain evidence="2 3">H008</strain>
    </source>
</reference>
<evidence type="ECO:0000313" key="2">
    <source>
        <dbReference type="EMBL" id="KPG14325.1"/>
    </source>
</evidence>
<sequence length="101" mass="11344">MIIQEFRKRPVVIRAAQWVSDLPEQLAEEIAEWCDGSYDSDVAGGCGPHGEDWGCLEIDTLEGTMEVSPYDWVIEGVAGEFYPCKPDIFARTYEPVEESGR</sequence>
<accession>A0A7V8LQW1</accession>
<proteinExistence type="predicted"/>
<dbReference type="RefSeq" id="WP_054173010.1">
    <property type="nucleotide sequence ID" value="NZ_LJFO01000003.1"/>
</dbReference>
<organism evidence="2 3">
    <name type="scientific">Mycobacteroides immunogenum</name>
    <dbReference type="NCBI Taxonomy" id="83262"/>
    <lineage>
        <taxon>Bacteria</taxon>
        <taxon>Bacillati</taxon>
        <taxon>Actinomycetota</taxon>
        <taxon>Actinomycetes</taxon>
        <taxon>Mycobacteriales</taxon>
        <taxon>Mycobacteriaceae</taxon>
        <taxon>Mycobacteroides</taxon>
    </lineage>
</organism>
<dbReference type="EMBL" id="LJFO01000003">
    <property type="protein sequence ID" value="KPG14325.1"/>
    <property type="molecule type" value="Genomic_DNA"/>
</dbReference>
<dbReference type="EMBL" id="LJFO01000003">
    <property type="protein sequence ID" value="KPG14247.1"/>
    <property type="molecule type" value="Genomic_DNA"/>
</dbReference>
<evidence type="ECO:0000313" key="3">
    <source>
        <dbReference type="Proteomes" id="UP000037843"/>
    </source>
</evidence>
<dbReference type="AlphaFoldDB" id="A0A7V8LQW1"/>
<gene>
    <name evidence="1" type="ORF">AN908_06565</name>
    <name evidence="2" type="ORF">AN908_07090</name>
</gene>
<comment type="caution">
    <text evidence="2">The sequence shown here is derived from an EMBL/GenBank/DDBJ whole genome shotgun (WGS) entry which is preliminary data.</text>
</comment>
<name>A0A7V8LQW1_9MYCO</name>